<name>A0AAE3XIN5_9BACT</name>
<evidence type="ECO:0000313" key="3">
    <source>
        <dbReference type="Proteomes" id="UP001185092"/>
    </source>
</evidence>
<dbReference type="RefSeq" id="WP_309936991.1">
    <property type="nucleotide sequence ID" value="NZ_AP025305.1"/>
</dbReference>
<sequence>MANLSIYILSFIMLTSAVAHIVAPEFYKAMIPSFIPFLVANILAALAEGAIGILLLIPKYRHIGGLGFMLLMMAFLPVHMWDLVRENPAIGPPPAPAIRLAFQFALIYVGWRIFKKFLMAKSKIDI</sequence>
<feature type="transmembrane region" description="Helical" evidence="1">
    <location>
        <begin position="63"/>
        <end position="84"/>
    </location>
</feature>
<evidence type="ECO:0000256" key="1">
    <source>
        <dbReference type="SAM" id="Phobius"/>
    </source>
</evidence>
<keyword evidence="1" id="KW-0812">Transmembrane</keyword>
<keyword evidence="1" id="KW-0472">Membrane</keyword>
<protein>
    <submittedName>
        <fullName evidence="2">Membrane protein</fullName>
    </submittedName>
</protein>
<dbReference type="AlphaFoldDB" id="A0AAE3XIN5"/>
<feature type="transmembrane region" description="Helical" evidence="1">
    <location>
        <begin position="35"/>
        <end position="56"/>
    </location>
</feature>
<accession>A0AAE3XIN5</accession>
<dbReference type="EMBL" id="JAVDQD010000001">
    <property type="protein sequence ID" value="MDR6237527.1"/>
    <property type="molecule type" value="Genomic_DNA"/>
</dbReference>
<keyword evidence="1" id="KW-1133">Transmembrane helix</keyword>
<keyword evidence="3" id="KW-1185">Reference proteome</keyword>
<organism evidence="2 3">
    <name type="scientific">Aureibacter tunicatorum</name>
    <dbReference type="NCBI Taxonomy" id="866807"/>
    <lineage>
        <taxon>Bacteria</taxon>
        <taxon>Pseudomonadati</taxon>
        <taxon>Bacteroidota</taxon>
        <taxon>Cytophagia</taxon>
        <taxon>Cytophagales</taxon>
        <taxon>Persicobacteraceae</taxon>
        <taxon>Aureibacter</taxon>
    </lineage>
</organism>
<dbReference type="Proteomes" id="UP001185092">
    <property type="component" value="Unassembled WGS sequence"/>
</dbReference>
<reference evidence="2" key="1">
    <citation type="submission" date="2023-07" db="EMBL/GenBank/DDBJ databases">
        <title>Genomic Encyclopedia of Type Strains, Phase IV (KMG-IV): sequencing the most valuable type-strain genomes for metagenomic binning, comparative biology and taxonomic classification.</title>
        <authorList>
            <person name="Goeker M."/>
        </authorList>
    </citation>
    <scope>NUCLEOTIDE SEQUENCE</scope>
    <source>
        <strain evidence="2">DSM 26174</strain>
    </source>
</reference>
<comment type="caution">
    <text evidence="2">The sequence shown here is derived from an EMBL/GenBank/DDBJ whole genome shotgun (WGS) entry which is preliminary data.</text>
</comment>
<evidence type="ECO:0000313" key="2">
    <source>
        <dbReference type="EMBL" id="MDR6237527.1"/>
    </source>
</evidence>
<feature type="transmembrane region" description="Helical" evidence="1">
    <location>
        <begin position="96"/>
        <end position="114"/>
    </location>
</feature>
<gene>
    <name evidence="2" type="ORF">HNQ88_000503</name>
</gene>
<proteinExistence type="predicted"/>